<comment type="caution">
    <text evidence="2">The sequence shown here is derived from an EMBL/GenBank/DDBJ whole genome shotgun (WGS) entry which is preliminary data.</text>
</comment>
<feature type="region of interest" description="Disordered" evidence="1">
    <location>
        <begin position="1"/>
        <end position="27"/>
    </location>
</feature>
<accession>A0A4C1VY62</accession>
<protein>
    <submittedName>
        <fullName evidence="2">Uncharacterized protein</fullName>
    </submittedName>
</protein>
<evidence type="ECO:0000313" key="2">
    <source>
        <dbReference type="EMBL" id="GBP43550.1"/>
    </source>
</evidence>
<dbReference type="EMBL" id="BGZK01000438">
    <property type="protein sequence ID" value="GBP43550.1"/>
    <property type="molecule type" value="Genomic_DNA"/>
</dbReference>
<evidence type="ECO:0000256" key="1">
    <source>
        <dbReference type="SAM" id="MobiDB-lite"/>
    </source>
</evidence>
<dbReference type="Proteomes" id="UP000299102">
    <property type="component" value="Unassembled WGS sequence"/>
</dbReference>
<gene>
    <name evidence="2" type="ORF">EVAR_87467_1</name>
</gene>
<name>A0A4C1VY62_EUMVA</name>
<dbReference type="AlphaFoldDB" id="A0A4C1VY62"/>
<sequence length="105" mass="12145">MTNRLQRPLKMKLTPMGQPRRPAARPPAPSILRVAYRFLPRLISDVNMSNKKRDNTPLYGFILLTDETRPPTIHRYKDVNFPARSCWTVLKSTQAYGFRVDSAET</sequence>
<evidence type="ECO:0000313" key="3">
    <source>
        <dbReference type="Proteomes" id="UP000299102"/>
    </source>
</evidence>
<proteinExistence type="predicted"/>
<reference evidence="2 3" key="1">
    <citation type="journal article" date="2019" name="Commun. Biol.">
        <title>The bagworm genome reveals a unique fibroin gene that provides high tensile strength.</title>
        <authorList>
            <person name="Kono N."/>
            <person name="Nakamura H."/>
            <person name="Ohtoshi R."/>
            <person name="Tomita M."/>
            <person name="Numata K."/>
            <person name="Arakawa K."/>
        </authorList>
    </citation>
    <scope>NUCLEOTIDE SEQUENCE [LARGE SCALE GENOMIC DNA]</scope>
</reference>
<organism evidence="2 3">
    <name type="scientific">Eumeta variegata</name>
    <name type="common">Bagworm moth</name>
    <name type="synonym">Eumeta japonica</name>
    <dbReference type="NCBI Taxonomy" id="151549"/>
    <lineage>
        <taxon>Eukaryota</taxon>
        <taxon>Metazoa</taxon>
        <taxon>Ecdysozoa</taxon>
        <taxon>Arthropoda</taxon>
        <taxon>Hexapoda</taxon>
        <taxon>Insecta</taxon>
        <taxon>Pterygota</taxon>
        <taxon>Neoptera</taxon>
        <taxon>Endopterygota</taxon>
        <taxon>Lepidoptera</taxon>
        <taxon>Glossata</taxon>
        <taxon>Ditrysia</taxon>
        <taxon>Tineoidea</taxon>
        <taxon>Psychidae</taxon>
        <taxon>Oiketicinae</taxon>
        <taxon>Eumeta</taxon>
    </lineage>
</organism>
<keyword evidence="3" id="KW-1185">Reference proteome</keyword>